<organism evidence="2 3">
    <name type="scientific">Phytoactinopolyspora mesophila</name>
    <dbReference type="NCBI Taxonomy" id="2650750"/>
    <lineage>
        <taxon>Bacteria</taxon>
        <taxon>Bacillati</taxon>
        <taxon>Actinomycetota</taxon>
        <taxon>Actinomycetes</taxon>
        <taxon>Jiangellales</taxon>
        <taxon>Jiangellaceae</taxon>
        <taxon>Phytoactinopolyspora</taxon>
    </lineage>
</organism>
<dbReference type="SMART" id="SM00849">
    <property type="entry name" value="Lactamase_B"/>
    <property type="match status" value="1"/>
</dbReference>
<evidence type="ECO:0000259" key="1">
    <source>
        <dbReference type="SMART" id="SM00849"/>
    </source>
</evidence>
<dbReference type="AlphaFoldDB" id="A0A7K3M3B8"/>
<evidence type="ECO:0000313" key="2">
    <source>
        <dbReference type="EMBL" id="NDL57821.1"/>
    </source>
</evidence>
<sequence>MNHMTHELCVIGCSACAPTTLGPASGYLVRVEQTTLLVDCGPGVIGRLASSGDLADVDAVLVTHEHLDHCGDLMTLAFRRAFPQRLEPIPLYGPAALARVIEGFDQVFGIPTLPELRTPLNDQLPFTPIDLGAGLSIGDIRVETLGAAHPVPTLSLRFPDLDLVYTSDTGLTEELVEFTAGTSTLLAEATYVNEEGRDFTAHGHMGGAEAGELAARAGVELLVLTHLSDPDDEQPTCDAARSRFTGSIEFARPGMRLGRAGSRARVMARED</sequence>
<dbReference type="GO" id="GO:0042781">
    <property type="term" value="F:3'-tRNA processing endoribonuclease activity"/>
    <property type="evidence" value="ECO:0007669"/>
    <property type="project" value="TreeGrafter"/>
</dbReference>
<dbReference type="EMBL" id="WLZY01000003">
    <property type="protein sequence ID" value="NDL57821.1"/>
    <property type="molecule type" value="Genomic_DNA"/>
</dbReference>
<reference evidence="2 3" key="1">
    <citation type="submission" date="2019-11" db="EMBL/GenBank/DDBJ databases">
        <authorList>
            <person name="Li X.-J."/>
            <person name="Feng X.-M."/>
        </authorList>
    </citation>
    <scope>NUCLEOTIDE SEQUENCE [LARGE SCALE GENOMIC DNA]</scope>
    <source>
        <strain evidence="2 3">XMNu-373</strain>
    </source>
</reference>
<protein>
    <submittedName>
        <fullName evidence="2">MBL fold metallo-hydrolase</fullName>
    </submittedName>
</protein>
<dbReference type="InterPro" id="IPR036866">
    <property type="entry name" value="RibonucZ/Hydroxyglut_hydro"/>
</dbReference>
<dbReference type="PANTHER" id="PTHR46018:SF4">
    <property type="entry name" value="METALLO-HYDROLASE YHFI-RELATED"/>
    <property type="match status" value="1"/>
</dbReference>
<dbReference type="InterPro" id="IPR001279">
    <property type="entry name" value="Metallo-B-lactamas"/>
</dbReference>
<evidence type="ECO:0000313" key="3">
    <source>
        <dbReference type="Proteomes" id="UP000460435"/>
    </source>
</evidence>
<feature type="domain" description="Metallo-beta-lactamase" evidence="1">
    <location>
        <begin position="23"/>
        <end position="204"/>
    </location>
</feature>
<dbReference type="PANTHER" id="PTHR46018">
    <property type="entry name" value="ZINC PHOSPHODIESTERASE ELAC PROTEIN 1"/>
    <property type="match status" value="1"/>
</dbReference>
<gene>
    <name evidence="2" type="ORF">F7O44_12115</name>
</gene>
<dbReference type="Pfam" id="PF12706">
    <property type="entry name" value="Lactamase_B_2"/>
    <property type="match status" value="1"/>
</dbReference>
<accession>A0A7K3M3B8</accession>
<dbReference type="Gene3D" id="3.60.15.10">
    <property type="entry name" value="Ribonuclease Z/Hydroxyacylglutathione hydrolase-like"/>
    <property type="match status" value="1"/>
</dbReference>
<dbReference type="SUPFAM" id="SSF56281">
    <property type="entry name" value="Metallo-hydrolase/oxidoreductase"/>
    <property type="match status" value="1"/>
</dbReference>
<comment type="caution">
    <text evidence="2">The sequence shown here is derived from an EMBL/GenBank/DDBJ whole genome shotgun (WGS) entry which is preliminary data.</text>
</comment>
<keyword evidence="3" id="KW-1185">Reference proteome</keyword>
<dbReference type="Proteomes" id="UP000460435">
    <property type="component" value="Unassembled WGS sequence"/>
</dbReference>
<name>A0A7K3M3B8_9ACTN</name>
<keyword evidence="2" id="KW-0378">Hydrolase</keyword>
<proteinExistence type="predicted"/>